<gene>
    <name evidence="1" type="ORF">NUW58_g7947</name>
</gene>
<dbReference type="EMBL" id="JAPDGR010002227">
    <property type="protein sequence ID" value="KAJ2976981.1"/>
    <property type="molecule type" value="Genomic_DNA"/>
</dbReference>
<reference evidence="1" key="1">
    <citation type="submission" date="2022-10" db="EMBL/GenBank/DDBJ databases">
        <title>Genome Sequence of Xylaria curta.</title>
        <authorList>
            <person name="Buettner E."/>
        </authorList>
    </citation>
    <scope>NUCLEOTIDE SEQUENCE</scope>
    <source>
        <strain evidence="1">Babe10</strain>
    </source>
</reference>
<keyword evidence="2" id="KW-1185">Reference proteome</keyword>
<sequence>MVEGGRTQLDEKQPLGVSEDLAHVVHSLHSLWHEQLLDKAKKPGWGREFDQKSDALLSEAGEILSGRGGISEDMYKFGVAYGKLVLRLEAASMSG</sequence>
<name>A0ACC1NDR5_9PEZI</name>
<comment type="caution">
    <text evidence="1">The sequence shown here is derived from an EMBL/GenBank/DDBJ whole genome shotgun (WGS) entry which is preliminary data.</text>
</comment>
<evidence type="ECO:0000313" key="2">
    <source>
        <dbReference type="Proteomes" id="UP001143856"/>
    </source>
</evidence>
<proteinExistence type="predicted"/>
<organism evidence="1 2">
    <name type="scientific">Xylaria curta</name>
    <dbReference type="NCBI Taxonomy" id="42375"/>
    <lineage>
        <taxon>Eukaryota</taxon>
        <taxon>Fungi</taxon>
        <taxon>Dikarya</taxon>
        <taxon>Ascomycota</taxon>
        <taxon>Pezizomycotina</taxon>
        <taxon>Sordariomycetes</taxon>
        <taxon>Xylariomycetidae</taxon>
        <taxon>Xylariales</taxon>
        <taxon>Xylariaceae</taxon>
        <taxon>Xylaria</taxon>
    </lineage>
</organism>
<dbReference type="Proteomes" id="UP001143856">
    <property type="component" value="Unassembled WGS sequence"/>
</dbReference>
<evidence type="ECO:0000313" key="1">
    <source>
        <dbReference type="EMBL" id="KAJ2976981.1"/>
    </source>
</evidence>
<accession>A0ACC1NDR5</accession>
<protein>
    <submittedName>
        <fullName evidence="1">Uncharacterized protein</fullName>
    </submittedName>
</protein>